<proteinExistence type="predicted"/>
<dbReference type="Proteomes" id="UP001295740">
    <property type="component" value="Unassembled WGS sequence"/>
</dbReference>
<comment type="caution">
    <text evidence="1">The sequence shown here is derived from an EMBL/GenBank/DDBJ whole genome shotgun (WGS) entry which is preliminary data.</text>
</comment>
<evidence type="ECO:0000313" key="2">
    <source>
        <dbReference type="Proteomes" id="UP001295740"/>
    </source>
</evidence>
<name>A0AAI8W069_9PEZI</name>
<organism evidence="1 2">
    <name type="scientific">Anthostomella pinea</name>
    <dbReference type="NCBI Taxonomy" id="933095"/>
    <lineage>
        <taxon>Eukaryota</taxon>
        <taxon>Fungi</taxon>
        <taxon>Dikarya</taxon>
        <taxon>Ascomycota</taxon>
        <taxon>Pezizomycotina</taxon>
        <taxon>Sordariomycetes</taxon>
        <taxon>Xylariomycetidae</taxon>
        <taxon>Xylariales</taxon>
        <taxon>Xylariaceae</taxon>
        <taxon>Anthostomella</taxon>
    </lineage>
</organism>
<gene>
    <name evidence="1" type="ORF">KHLLAP_LOCUS14432</name>
</gene>
<dbReference type="EMBL" id="CAUWAG010000020">
    <property type="protein sequence ID" value="CAJ2513964.1"/>
    <property type="molecule type" value="Genomic_DNA"/>
</dbReference>
<accession>A0AAI8W069</accession>
<sequence>MSNSPGHWGSALPVRSKNLIMETSMSNLPGHWGSARPVRSKSLIMETSQEIVESSRPNEDAIEQFFDLEAASLPQTDQDYSSSEAIPGFEPIGGHKVDQHVASLNEALQHENGTGGNGPWVHPWSENSWMGTVRATLPDQRIGTPRVAQPVAKVDLQ</sequence>
<reference evidence="1" key="1">
    <citation type="submission" date="2023-10" db="EMBL/GenBank/DDBJ databases">
        <authorList>
            <person name="Hackl T."/>
        </authorList>
    </citation>
    <scope>NUCLEOTIDE SEQUENCE</scope>
</reference>
<dbReference type="AlphaFoldDB" id="A0AAI8W069"/>
<evidence type="ECO:0000313" key="1">
    <source>
        <dbReference type="EMBL" id="CAJ2513964.1"/>
    </source>
</evidence>
<protein>
    <submittedName>
        <fullName evidence="1">Uu.00g020830.m01.CDS01</fullName>
    </submittedName>
</protein>
<keyword evidence="2" id="KW-1185">Reference proteome</keyword>